<gene>
    <name evidence="3" type="ORF">CMC5_036520</name>
</gene>
<dbReference type="KEGG" id="ccro:CMC5_036520"/>
<organism evidence="3 4">
    <name type="scientific">Chondromyces crocatus</name>
    <dbReference type="NCBI Taxonomy" id="52"/>
    <lineage>
        <taxon>Bacteria</taxon>
        <taxon>Pseudomonadati</taxon>
        <taxon>Myxococcota</taxon>
        <taxon>Polyangia</taxon>
        <taxon>Polyangiales</taxon>
        <taxon>Polyangiaceae</taxon>
        <taxon>Chondromyces</taxon>
    </lineage>
</organism>
<reference evidence="3 4" key="1">
    <citation type="submission" date="2015-07" db="EMBL/GenBank/DDBJ databases">
        <title>Genome analysis of myxobacterium Chondromyces crocatus Cm c5 reveals a high potential for natural compound synthesis and the genetic basis for the loss of fruiting body formation.</title>
        <authorList>
            <person name="Zaburannyi N."/>
            <person name="Bunk B."/>
            <person name="Maier J."/>
            <person name="Overmann J."/>
            <person name="Mueller R."/>
        </authorList>
    </citation>
    <scope>NUCLEOTIDE SEQUENCE [LARGE SCALE GENOMIC DNA]</scope>
    <source>
        <strain evidence="3 4">Cm c5</strain>
    </source>
</reference>
<feature type="region of interest" description="Disordered" evidence="2">
    <location>
        <begin position="1"/>
        <end position="22"/>
    </location>
</feature>
<dbReference type="STRING" id="52.CMC5_036520"/>
<feature type="region of interest" description="Disordered" evidence="2">
    <location>
        <begin position="122"/>
        <end position="153"/>
    </location>
</feature>
<proteinExistence type="predicted"/>
<evidence type="ECO:0000313" key="4">
    <source>
        <dbReference type="Proteomes" id="UP000067626"/>
    </source>
</evidence>
<keyword evidence="1" id="KW-0175">Coiled coil</keyword>
<evidence type="ECO:0000313" key="3">
    <source>
        <dbReference type="EMBL" id="AKT39505.1"/>
    </source>
</evidence>
<dbReference type="EMBL" id="CP012159">
    <property type="protein sequence ID" value="AKT39505.1"/>
    <property type="molecule type" value="Genomic_DNA"/>
</dbReference>
<dbReference type="Proteomes" id="UP000067626">
    <property type="component" value="Chromosome"/>
</dbReference>
<evidence type="ECO:0000256" key="1">
    <source>
        <dbReference type="SAM" id="Coils"/>
    </source>
</evidence>
<keyword evidence="4" id="KW-1185">Reference proteome</keyword>
<dbReference type="AlphaFoldDB" id="A0A0K1EF57"/>
<feature type="region of interest" description="Disordered" evidence="2">
    <location>
        <begin position="43"/>
        <end position="68"/>
    </location>
</feature>
<evidence type="ECO:0000256" key="2">
    <source>
        <dbReference type="SAM" id="MobiDB-lite"/>
    </source>
</evidence>
<accession>A0A0K1EF57</accession>
<protein>
    <submittedName>
        <fullName evidence="3">Uncharacterized protein</fullName>
    </submittedName>
</protein>
<sequence length="209" mass="21683">MRTQAHGQRARSQVLRAGDGNGDCFPSRCGQAMLREAAAVAPVRAKGRGMDPRAKTDSEPATEAREETVDIVRAPSVAEAIETTAVAEIVEDPFAAAGPVNTVIHQTVINTVIVMAPQAATATSSVPESPRSAPRSAPEVEKPAARAQAASAQEARKAAAAALRQQIEELGATAEAAGEQLSRVGDAAAALHQQLAELKAAVERLKQGR</sequence>
<name>A0A0K1EF57_CHOCO</name>
<feature type="compositionally biased region" description="Basic and acidic residues" evidence="2">
    <location>
        <begin position="48"/>
        <end position="68"/>
    </location>
</feature>
<feature type="coiled-coil region" evidence="1">
    <location>
        <begin position="160"/>
        <end position="208"/>
    </location>
</feature>
<feature type="compositionally biased region" description="Low complexity" evidence="2">
    <location>
        <begin position="124"/>
        <end position="137"/>
    </location>
</feature>